<evidence type="ECO:0000256" key="3">
    <source>
        <dbReference type="ARBA" id="ARBA00011913"/>
    </source>
</evidence>
<organism evidence="11">
    <name type="scientific">Cacopsylla melanoneura</name>
    <dbReference type="NCBI Taxonomy" id="428564"/>
    <lineage>
        <taxon>Eukaryota</taxon>
        <taxon>Metazoa</taxon>
        <taxon>Ecdysozoa</taxon>
        <taxon>Arthropoda</taxon>
        <taxon>Hexapoda</taxon>
        <taxon>Insecta</taxon>
        <taxon>Pterygota</taxon>
        <taxon>Neoptera</taxon>
        <taxon>Paraneoptera</taxon>
        <taxon>Hemiptera</taxon>
        <taxon>Sternorrhyncha</taxon>
        <taxon>Psylloidea</taxon>
        <taxon>Psyllidae</taxon>
        <taxon>Psyllinae</taxon>
        <taxon>Cacopsylla</taxon>
    </lineage>
</organism>
<reference evidence="11" key="1">
    <citation type="submission" date="2021-05" db="EMBL/GenBank/DDBJ databases">
        <authorList>
            <person name="Alioto T."/>
            <person name="Alioto T."/>
            <person name="Gomez Garrido J."/>
        </authorList>
    </citation>
    <scope>NUCLEOTIDE SEQUENCE</scope>
</reference>
<evidence type="ECO:0000256" key="2">
    <source>
        <dbReference type="ARBA" id="ARBA00006247"/>
    </source>
</evidence>
<protein>
    <recommendedName>
        <fullName evidence="3">N-acyl-aliphatic-L-amino acid amidohydrolase</fullName>
        <ecNumber evidence="3">3.5.1.14</ecNumber>
    </recommendedName>
    <alternativeName>
        <fullName evidence="8">N-acyl-L-amino-acid amidohydrolase</fullName>
    </alternativeName>
</protein>
<dbReference type="AlphaFoldDB" id="A0A8D8Z3C9"/>
<dbReference type="PANTHER" id="PTHR45892:SF1">
    <property type="entry name" value="AMINOACYLASE-1"/>
    <property type="match status" value="1"/>
</dbReference>
<dbReference type="PIRSF" id="PIRSF036696">
    <property type="entry name" value="ACY-1"/>
    <property type="match status" value="1"/>
</dbReference>
<dbReference type="EMBL" id="HBUF01414699">
    <property type="protein sequence ID" value="CAG6739688.1"/>
    <property type="molecule type" value="Transcribed_RNA"/>
</dbReference>
<comment type="similarity">
    <text evidence="2">Belongs to the peptidase M20A family.</text>
</comment>
<evidence type="ECO:0000256" key="4">
    <source>
        <dbReference type="ARBA" id="ARBA00022490"/>
    </source>
</evidence>
<keyword evidence="5 9" id="KW-0479">Metal-binding</keyword>
<dbReference type="Gene3D" id="1.10.150.900">
    <property type="match status" value="1"/>
</dbReference>
<dbReference type="SUPFAM" id="SSF55031">
    <property type="entry name" value="Bacterial exopeptidase dimerisation domain"/>
    <property type="match status" value="1"/>
</dbReference>
<feature type="domain" description="Peptidase M20 dimerisation" evidence="10">
    <location>
        <begin position="35"/>
        <end position="144"/>
    </location>
</feature>
<sequence>MGRLVKSDEFKKLNVGCAFDESRASPTEVFNLAHAERTLWHMKIHCPGTPGHGSLLHDNTAAERVHYIINKFMAFRKEEKTKLESNKDLIIGDVTTVNVTMMSGGVQMNVLPPEFVLAVDCRIAVDRDLEEFLAMIQTWCKEAGDGTRVEFMVKDDYTPPTALNETNKWWITLKKAFDDLGLKVKAQSTPGATDSRYLRRLGIPAFGFSPMNNTPVLLHANDEFLNEKTFLRGIEIYYDIIQAVANL</sequence>
<proteinExistence type="inferred from homology"/>
<accession>A0A8D8Z3C9</accession>
<evidence type="ECO:0000313" key="11">
    <source>
        <dbReference type="EMBL" id="CAG6739689.1"/>
    </source>
</evidence>
<evidence type="ECO:0000256" key="6">
    <source>
        <dbReference type="ARBA" id="ARBA00022801"/>
    </source>
</evidence>
<dbReference type="InterPro" id="IPR011650">
    <property type="entry name" value="Peptidase_M20_dimer"/>
</dbReference>
<evidence type="ECO:0000256" key="9">
    <source>
        <dbReference type="PIRSR" id="PIRSR036696-2"/>
    </source>
</evidence>
<dbReference type="FunFam" id="1.10.150.900:FF:000001">
    <property type="entry name" value="Aminoacylase-1, putative"/>
    <property type="match status" value="1"/>
</dbReference>
<comment type="cofactor">
    <cofactor evidence="9">
        <name>Zn(2+)</name>
        <dbReference type="ChEBI" id="CHEBI:29105"/>
    </cofactor>
    <text evidence="9">Binds 2 Zn(2+) ions per subunit.</text>
</comment>
<dbReference type="InterPro" id="IPR052083">
    <property type="entry name" value="Aminoacylase-1_M20A"/>
</dbReference>
<dbReference type="EC" id="3.5.1.14" evidence="3"/>
<comment type="subcellular location">
    <subcellularLocation>
        <location evidence="1">Cytoplasm</location>
    </subcellularLocation>
</comment>
<evidence type="ECO:0000256" key="5">
    <source>
        <dbReference type="ARBA" id="ARBA00022723"/>
    </source>
</evidence>
<keyword evidence="7 9" id="KW-0862">Zinc</keyword>
<dbReference type="EMBL" id="HBUF01414700">
    <property type="protein sequence ID" value="CAG6739689.1"/>
    <property type="molecule type" value="Transcribed_RNA"/>
</dbReference>
<dbReference type="Pfam" id="PF07687">
    <property type="entry name" value="M20_dimer"/>
    <property type="match status" value="1"/>
</dbReference>
<keyword evidence="6" id="KW-0378">Hydrolase</keyword>
<evidence type="ECO:0000256" key="8">
    <source>
        <dbReference type="ARBA" id="ARBA00029656"/>
    </source>
</evidence>
<dbReference type="FunFam" id="3.30.70.360:FF:000005">
    <property type="entry name" value="Putative Aminoacylase-1"/>
    <property type="match status" value="1"/>
</dbReference>
<dbReference type="GO" id="GO:0004046">
    <property type="term" value="F:aminoacylase activity"/>
    <property type="evidence" value="ECO:0007669"/>
    <property type="project" value="UniProtKB-EC"/>
</dbReference>
<name>A0A8D8Z3C9_9HEMI</name>
<keyword evidence="4" id="KW-0963">Cytoplasm</keyword>
<evidence type="ECO:0000256" key="1">
    <source>
        <dbReference type="ARBA" id="ARBA00004496"/>
    </source>
</evidence>
<dbReference type="Gene3D" id="3.30.70.360">
    <property type="match status" value="1"/>
</dbReference>
<dbReference type="InterPro" id="IPR036264">
    <property type="entry name" value="Bact_exopeptidase_dim_dom"/>
</dbReference>
<feature type="binding site" evidence="9">
    <location>
        <position position="219"/>
    </location>
    <ligand>
        <name>Zn(2+)</name>
        <dbReference type="ChEBI" id="CHEBI:29105"/>
        <label>2</label>
    </ligand>
</feature>
<evidence type="ECO:0000259" key="10">
    <source>
        <dbReference type="Pfam" id="PF07687"/>
    </source>
</evidence>
<dbReference type="GO" id="GO:0046872">
    <property type="term" value="F:metal ion binding"/>
    <property type="evidence" value="ECO:0007669"/>
    <property type="project" value="UniProtKB-KW"/>
</dbReference>
<evidence type="ECO:0000256" key="7">
    <source>
        <dbReference type="ARBA" id="ARBA00022833"/>
    </source>
</evidence>
<dbReference type="PANTHER" id="PTHR45892">
    <property type="entry name" value="AMINOACYLASE-1"/>
    <property type="match status" value="1"/>
</dbReference>
<dbReference type="SUPFAM" id="SSF53187">
    <property type="entry name" value="Zn-dependent exopeptidases"/>
    <property type="match status" value="1"/>
</dbReference>
<dbReference type="GO" id="GO:0005737">
    <property type="term" value="C:cytoplasm"/>
    <property type="evidence" value="ECO:0007669"/>
    <property type="project" value="UniProtKB-SubCell"/>
</dbReference>
<feature type="binding site" evidence="9">
    <location>
        <position position="21"/>
    </location>
    <ligand>
        <name>Zn(2+)</name>
        <dbReference type="ChEBI" id="CHEBI:29105"/>
        <label>1</label>
    </ligand>
</feature>